<gene>
    <name evidence="1" type="ORF">FHP24_28050</name>
</gene>
<organism evidence="1 2">
    <name type="scientific">Aliirhizobium smilacinae</name>
    <dbReference type="NCBI Taxonomy" id="1395944"/>
    <lineage>
        <taxon>Bacteria</taxon>
        <taxon>Pseudomonadati</taxon>
        <taxon>Pseudomonadota</taxon>
        <taxon>Alphaproteobacteria</taxon>
        <taxon>Hyphomicrobiales</taxon>
        <taxon>Rhizobiaceae</taxon>
        <taxon>Aliirhizobium</taxon>
    </lineage>
</organism>
<proteinExistence type="predicted"/>
<dbReference type="Proteomes" id="UP000311605">
    <property type="component" value="Unassembled WGS sequence"/>
</dbReference>
<keyword evidence="2" id="KW-1185">Reference proteome</keyword>
<dbReference type="OrthoDB" id="7273451at2"/>
<sequence length="61" mass="6943">MPEGKTLFLPVAIILPPSAITQLQQFQQKWAPVLRLNEEIEPFRVSKKGGNALEVRWMSLP</sequence>
<evidence type="ECO:0000313" key="2">
    <source>
        <dbReference type="Proteomes" id="UP000311605"/>
    </source>
</evidence>
<evidence type="ECO:0000313" key="1">
    <source>
        <dbReference type="EMBL" id="TNM59669.1"/>
    </source>
</evidence>
<accession>A0A5C4X8K6</accession>
<name>A0A5C4X8K6_9HYPH</name>
<protein>
    <submittedName>
        <fullName evidence="1">Uncharacterized protein</fullName>
    </submittedName>
</protein>
<dbReference type="AlphaFoldDB" id="A0A5C4X8K6"/>
<reference evidence="1 2" key="1">
    <citation type="submission" date="2019-06" db="EMBL/GenBank/DDBJ databases">
        <title>The draft genome of Rhizobium smilacinae PTYR-5.</title>
        <authorList>
            <person name="Liu L."/>
            <person name="Li L."/>
            <person name="Zhang X."/>
        </authorList>
    </citation>
    <scope>NUCLEOTIDE SEQUENCE [LARGE SCALE GENOMIC DNA]</scope>
    <source>
        <strain evidence="1 2">PTYR-5</strain>
    </source>
</reference>
<dbReference type="EMBL" id="VDMN01000013">
    <property type="protein sequence ID" value="TNM59669.1"/>
    <property type="molecule type" value="Genomic_DNA"/>
</dbReference>
<comment type="caution">
    <text evidence="1">The sequence shown here is derived from an EMBL/GenBank/DDBJ whole genome shotgun (WGS) entry which is preliminary data.</text>
</comment>